<dbReference type="RefSeq" id="WP_167925556.1">
    <property type="nucleotide sequence ID" value="NZ_JAATVY010000007.1"/>
</dbReference>
<evidence type="ECO:0000313" key="2">
    <source>
        <dbReference type="Proteomes" id="UP000722989"/>
    </source>
</evidence>
<comment type="caution">
    <text evidence="1">The sequence shown here is derived from an EMBL/GenBank/DDBJ whole genome shotgun (WGS) entry which is preliminary data.</text>
</comment>
<protein>
    <recommendedName>
        <fullName evidence="3">Thioesterase</fullName>
    </recommendedName>
</protein>
<reference evidence="1 2" key="1">
    <citation type="submission" date="2020-03" db="EMBL/GenBank/DDBJ databases">
        <title>WGS of the type strain of Planosporangium spp.</title>
        <authorList>
            <person name="Thawai C."/>
        </authorList>
    </citation>
    <scope>NUCLEOTIDE SEQUENCE [LARGE SCALE GENOMIC DNA]</scope>
    <source>
        <strain evidence="1 2">TBRC 5610</strain>
    </source>
</reference>
<dbReference type="EMBL" id="JAATVY010000007">
    <property type="protein sequence ID" value="NJC70656.1"/>
    <property type="molecule type" value="Genomic_DNA"/>
</dbReference>
<name>A0ABX0XXA4_9ACTN</name>
<dbReference type="SUPFAM" id="SSF54637">
    <property type="entry name" value="Thioesterase/thiol ester dehydrase-isomerase"/>
    <property type="match status" value="1"/>
</dbReference>
<keyword evidence="2" id="KW-1185">Reference proteome</keyword>
<sequence length="334" mass="37712">MTIEETAAKALLETESTVTLKPGYEGGNISTTIGFKHVHYLIEAAVLQHFRRVGLGATELYLTYGVNFDVTSYDSRLHTVLTLDDDVDFEVVPRTDERLAFTVVGSVRRGARTTKAVTSRVEVRLRRDPNVAEPAPLPAALDRFVVDRLATAEPRPLRATPVDNLSLTLGRGVHTDDDPVLQEIIGATNAFGWKWRIPYFYCHFTHHMQMSGFLRQMEEILHLFVNARGIGIAHLLATRGWIPVVSECSLELTDEALMEEDLYTVFTVEDFFKDILYTSRMDCYVVRDRRLVLVATGHITHGYVSKDSPEKDWKLCAFDDVVKRALRNELAGAR</sequence>
<organism evidence="1 2">
    <name type="scientific">Planosporangium thailandense</name>
    <dbReference type="NCBI Taxonomy" id="765197"/>
    <lineage>
        <taxon>Bacteria</taxon>
        <taxon>Bacillati</taxon>
        <taxon>Actinomycetota</taxon>
        <taxon>Actinomycetes</taxon>
        <taxon>Micromonosporales</taxon>
        <taxon>Micromonosporaceae</taxon>
        <taxon>Planosporangium</taxon>
    </lineage>
</organism>
<gene>
    <name evidence="1" type="ORF">HC031_13170</name>
</gene>
<accession>A0ABX0XXA4</accession>
<dbReference type="InterPro" id="IPR029069">
    <property type="entry name" value="HotDog_dom_sf"/>
</dbReference>
<dbReference type="Proteomes" id="UP000722989">
    <property type="component" value="Unassembled WGS sequence"/>
</dbReference>
<evidence type="ECO:0000313" key="1">
    <source>
        <dbReference type="EMBL" id="NJC70656.1"/>
    </source>
</evidence>
<proteinExistence type="predicted"/>
<dbReference type="Gene3D" id="3.10.129.10">
    <property type="entry name" value="Hotdog Thioesterase"/>
    <property type="match status" value="1"/>
</dbReference>
<evidence type="ECO:0008006" key="3">
    <source>
        <dbReference type="Google" id="ProtNLM"/>
    </source>
</evidence>